<reference evidence="9" key="1">
    <citation type="journal article" date="2019" name="Int. J. Syst. Evol. Microbiol.">
        <title>The Global Catalogue of Microorganisms (GCM) 10K type strain sequencing project: providing services to taxonomists for standard genome sequencing and annotation.</title>
        <authorList>
            <consortium name="The Broad Institute Genomics Platform"/>
            <consortium name="The Broad Institute Genome Sequencing Center for Infectious Disease"/>
            <person name="Wu L."/>
            <person name="Ma J."/>
        </authorList>
    </citation>
    <scope>NUCLEOTIDE SEQUENCE [LARGE SCALE GENOMIC DNA]</scope>
    <source>
        <strain evidence="9">CCUG 30340</strain>
    </source>
</reference>
<organism evidence="8 9">
    <name type="scientific">Dokdonella ginsengisoli</name>
    <dbReference type="NCBI Taxonomy" id="363846"/>
    <lineage>
        <taxon>Bacteria</taxon>
        <taxon>Pseudomonadati</taxon>
        <taxon>Pseudomonadota</taxon>
        <taxon>Gammaproteobacteria</taxon>
        <taxon>Lysobacterales</taxon>
        <taxon>Rhodanobacteraceae</taxon>
        <taxon>Dokdonella</taxon>
    </lineage>
</organism>
<dbReference type="InterPro" id="IPR022781">
    <property type="entry name" value="Flagellar_biosynth_FliO"/>
</dbReference>
<name>A0ABV9QZR8_9GAMM</name>
<keyword evidence="9" id="KW-1185">Reference proteome</keyword>
<proteinExistence type="predicted"/>
<dbReference type="EMBL" id="JBHSHD010000015">
    <property type="protein sequence ID" value="MFC4822134.1"/>
    <property type="molecule type" value="Genomic_DNA"/>
</dbReference>
<evidence type="ECO:0000256" key="3">
    <source>
        <dbReference type="ARBA" id="ARBA00022692"/>
    </source>
</evidence>
<evidence type="ECO:0000256" key="6">
    <source>
        <dbReference type="SAM" id="MobiDB-lite"/>
    </source>
</evidence>
<dbReference type="RefSeq" id="WP_380022414.1">
    <property type="nucleotide sequence ID" value="NZ_JBHSHD010000015.1"/>
</dbReference>
<sequence>MALAQPAEQAPDASLLGLVLPLLVVVFALAALWWVMRRQGGRGSAAGPARIVQVMAVGPRERILIVDHDTQRLMLGVTPTAISLLAHLEPKDAAKNPANASASPNENVTATSY</sequence>
<evidence type="ECO:0000313" key="8">
    <source>
        <dbReference type="EMBL" id="MFC4822134.1"/>
    </source>
</evidence>
<evidence type="ECO:0000256" key="1">
    <source>
        <dbReference type="ARBA" id="ARBA00004236"/>
    </source>
</evidence>
<comment type="caution">
    <text evidence="8">The sequence shown here is derived from an EMBL/GenBank/DDBJ whole genome shotgun (WGS) entry which is preliminary data.</text>
</comment>
<keyword evidence="2" id="KW-1003">Cell membrane</keyword>
<evidence type="ECO:0000256" key="2">
    <source>
        <dbReference type="ARBA" id="ARBA00022475"/>
    </source>
</evidence>
<dbReference type="Proteomes" id="UP001595886">
    <property type="component" value="Unassembled WGS sequence"/>
</dbReference>
<evidence type="ECO:0000256" key="7">
    <source>
        <dbReference type="SAM" id="Phobius"/>
    </source>
</evidence>
<evidence type="ECO:0000256" key="4">
    <source>
        <dbReference type="ARBA" id="ARBA00022989"/>
    </source>
</evidence>
<gene>
    <name evidence="8" type="ORF">ACFO6Q_17545</name>
</gene>
<feature type="compositionally biased region" description="Low complexity" evidence="6">
    <location>
        <begin position="95"/>
        <end position="107"/>
    </location>
</feature>
<feature type="transmembrane region" description="Helical" evidence="7">
    <location>
        <begin position="15"/>
        <end position="35"/>
    </location>
</feature>
<keyword evidence="5 7" id="KW-0472">Membrane</keyword>
<dbReference type="Pfam" id="PF04347">
    <property type="entry name" value="FliO"/>
    <property type="match status" value="1"/>
</dbReference>
<comment type="subcellular location">
    <subcellularLocation>
        <location evidence="1">Cell membrane</location>
    </subcellularLocation>
</comment>
<evidence type="ECO:0000256" key="5">
    <source>
        <dbReference type="ARBA" id="ARBA00023136"/>
    </source>
</evidence>
<keyword evidence="4 7" id="KW-1133">Transmembrane helix</keyword>
<keyword evidence="3 7" id="KW-0812">Transmembrane</keyword>
<evidence type="ECO:0000313" key="9">
    <source>
        <dbReference type="Proteomes" id="UP001595886"/>
    </source>
</evidence>
<protein>
    <submittedName>
        <fullName evidence="8">FliO/MopB family protein</fullName>
    </submittedName>
</protein>
<accession>A0ABV9QZR8</accession>
<feature type="region of interest" description="Disordered" evidence="6">
    <location>
        <begin position="94"/>
        <end position="113"/>
    </location>
</feature>